<dbReference type="InterPro" id="IPR025660">
    <property type="entry name" value="Pept_his_AS"/>
</dbReference>
<evidence type="ECO:0000259" key="3">
    <source>
        <dbReference type="SMART" id="SM00645"/>
    </source>
</evidence>
<evidence type="ECO:0000313" key="4">
    <source>
        <dbReference type="EMBL" id="KAG5186445.1"/>
    </source>
</evidence>
<dbReference type="InterPro" id="IPR000668">
    <property type="entry name" value="Peptidase_C1A_C"/>
</dbReference>
<dbReference type="PROSITE" id="PS00639">
    <property type="entry name" value="THIOL_PROTEASE_HIS"/>
    <property type="match status" value="1"/>
</dbReference>
<protein>
    <submittedName>
        <fullName evidence="4">FirrV-1-A48</fullName>
    </submittedName>
</protein>
<dbReference type="Gene3D" id="3.90.70.10">
    <property type="entry name" value="Cysteine proteinases"/>
    <property type="match status" value="1"/>
</dbReference>
<dbReference type="GO" id="GO:0008234">
    <property type="term" value="F:cysteine-type peptidase activity"/>
    <property type="evidence" value="ECO:0007669"/>
    <property type="project" value="InterPro"/>
</dbReference>
<comment type="caution">
    <text evidence="4">The sequence shown here is derived from an EMBL/GenBank/DDBJ whole genome shotgun (WGS) entry which is preliminary data.</text>
</comment>
<dbReference type="SMART" id="SM00645">
    <property type="entry name" value="Pept_C1"/>
    <property type="match status" value="1"/>
</dbReference>
<evidence type="ECO:0000256" key="2">
    <source>
        <dbReference type="ARBA" id="ARBA00023145"/>
    </source>
</evidence>
<keyword evidence="2" id="KW-0865">Zymogen</keyword>
<dbReference type="OrthoDB" id="498368at2759"/>
<proteinExistence type="inferred from homology"/>
<accession>A0A836CH74</accession>
<dbReference type="InterPro" id="IPR038765">
    <property type="entry name" value="Papain-like_cys_pep_sf"/>
</dbReference>
<sequence length="315" mass="34879">MCLLIIYKRHSIRRVIGLGSVGLPSYFKWREKWLMPVRNQRGCASCWSISVCDMLADSLNLKTGGAYGLNPLSSQYLLSCYRGHLGCDIGDSPENVYDLPQLTEQGIPLESAFPYQASDTLACPKFADGIQRVKTVKSTAEDICLEPNTVVFTSKQDVINRNIVNMKRALQRSPIVGTLRVHHDVYNYDGKSIYTVTPGSPLIGYHAVLIVGYADANANTHEPGFSEGYWVAKSSWGNSWGAQDGDKRGFIYVKMGVNEADIESRASRCDVVVPDELKDAVAATDMTQMAYSSYSEYVNDPDRFNFLGSVKSAHT</sequence>
<organism evidence="4 5">
    <name type="scientific">Tribonema minus</name>
    <dbReference type="NCBI Taxonomy" id="303371"/>
    <lineage>
        <taxon>Eukaryota</taxon>
        <taxon>Sar</taxon>
        <taxon>Stramenopiles</taxon>
        <taxon>Ochrophyta</taxon>
        <taxon>PX clade</taxon>
        <taxon>Xanthophyceae</taxon>
        <taxon>Tribonematales</taxon>
        <taxon>Tribonemataceae</taxon>
        <taxon>Tribonema</taxon>
    </lineage>
</organism>
<dbReference type="PANTHER" id="PTHR12411">
    <property type="entry name" value="CYSTEINE PROTEASE FAMILY C1-RELATED"/>
    <property type="match status" value="1"/>
</dbReference>
<dbReference type="EMBL" id="JAFCMP010000112">
    <property type="protein sequence ID" value="KAG5186445.1"/>
    <property type="molecule type" value="Genomic_DNA"/>
</dbReference>
<evidence type="ECO:0000313" key="5">
    <source>
        <dbReference type="Proteomes" id="UP000664859"/>
    </source>
</evidence>
<comment type="similarity">
    <text evidence="1">Belongs to the peptidase C1 family.</text>
</comment>
<dbReference type="GO" id="GO:0006508">
    <property type="term" value="P:proteolysis"/>
    <property type="evidence" value="ECO:0007669"/>
    <property type="project" value="InterPro"/>
</dbReference>
<dbReference type="Proteomes" id="UP000664859">
    <property type="component" value="Unassembled WGS sequence"/>
</dbReference>
<keyword evidence="5" id="KW-1185">Reference proteome</keyword>
<feature type="domain" description="Peptidase C1A papain C-terminal" evidence="3">
    <location>
        <begin position="23"/>
        <end position="270"/>
    </location>
</feature>
<evidence type="ECO:0000256" key="1">
    <source>
        <dbReference type="ARBA" id="ARBA00008455"/>
    </source>
</evidence>
<name>A0A836CH74_9STRA</name>
<dbReference type="Pfam" id="PF00112">
    <property type="entry name" value="Peptidase_C1"/>
    <property type="match status" value="1"/>
</dbReference>
<dbReference type="AlphaFoldDB" id="A0A836CH74"/>
<gene>
    <name evidence="4" type="ORF">JKP88DRAFT_157181</name>
</gene>
<dbReference type="InterPro" id="IPR013128">
    <property type="entry name" value="Peptidase_C1A"/>
</dbReference>
<dbReference type="SUPFAM" id="SSF54001">
    <property type="entry name" value="Cysteine proteinases"/>
    <property type="match status" value="1"/>
</dbReference>
<reference evidence="4" key="1">
    <citation type="submission" date="2021-02" db="EMBL/GenBank/DDBJ databases">
        <title>First Annotated Genome of the Yellow-green Alga Tribonema minus.</title>
        <authorList>
            <person name="Mahan K.M."/>
        </authorList>
    </citation>
    <scope>NUCLEOTIDE SEQUENCE</scope>
    <source>
        <strain evidence="4">UTEX B ZZ1240</strain>
    </source>
</reference>